<evidence type="ECO:0000256" key="1">
    <source>
        <dbReference type="ARBA" id="ARBA00022741"/>
    </source>
</evidence>
<evidence type="ECO:0000313" key="4">
    <source>
        <dbReference type="EMBL" id="KAJ2926373.1"/>
    </source>
</evidence>
<dbReference type="Pfam" id="PF00503">
    <property type="entry name" value="G-alpha"/>
    <property type="match status" value="1"/>
</dbReference>
<dbReference type="Proteomes" id="UP001140091">
    <property type="component" value="Unassembled WGS sequence"/>
</dbReference>
<dbReference type="GO" id="GO:0031683">
    <property type="term" value="F:G-protein beta/gamma-subunit complex binding"/>
    <property type="evidence" value="ECO:0007669"/>
    <property type="project" value="InterPro"/>
</dbReference>
<comment type="caution">
    <text evidence="4">The sequence shown here is derived from an EMBL/GenBank/DDBJ whole genome shotgun (WGS) entry which is preliminary data.</text>
</comment>
<dbReference type="SUPFAM" id="SSF47895">
    <property type="entry name" value="Transducin (alpha subunit), insertion domain"/>
    <property type="match status" value="1"/>
</dbReference>
<dbReference type="OrthoDB" id="10350317at2759"/>
<dbReference type="EMBL" id="JANBPK010001064">
    <property type="protein sequence ID" value="KAJ2926373.1"/>
    <property type="molecule type" value="Genomic_DNA"/>
</dbReference>
<dbReference type="GO" id="GO:0003924">
    <property type="term" value="F:GTPase activity"/>
    <property type="evidence" value="ECO:0007669"/>
    <property type="project" value="InterPro"/>
</dbReference>
<dbReference type="GO" id="GO:0005834">
    <property type="term" value="C:heterotrimeric G-protein complex"/>
    <property type="evidence" value="ECO:0007669"/>
    <property type="project" value="TreeGrafter"/>
</dbReference>
<dbReference type="PROSITE" id="PS51882">
    <property type="entry name" value="G_ALPHA"/>
    <property type="match status" value="1"/>
</dbReference>
<dbReference type="PANTHER" id="PTHR10218">
    <property type="entry name" value="GTP-BINDING PROTEIN ALPHA SUBUNIT"/>
    <property type="match status" value="1"/>
</dbReference>
<reference evidence="4" key="1">
    <citation type="submission" date="2022-06" db="EMBL/GenBank/DDBJ databases">
        <title>Genome Sequence of Candolleomyces eurysporus.</title>
        <authorList>
            <person name="Buettner E."/>
        </authorList>
    </citation>
    <scope>NUCLEOTIDE SEQUENCE</scope>
    <source>
        <strain evidence="4">VTCC 930004</strain>
    </source>
</reference>
<dbReference type="GO" id="GO:0005525">
    <property type="term" value="F:GTP binding"/>
    <property type="evidence" value="ECO:0007669"/>
    <property type="project" value="UniProtKB-KW"/>
</dbReference>
<keyword evidence="1 3" id="KW-0547">Nucleotide-binding</keyword>
<proteinExistence type="predicted"/>
<dbReference type="InterPro" id="IPR001019">
    <property type="entry name" value="Gprotein_alpha_su"/>
</dbReference>
<name>A0A9W8J8W7_9AGAR</name>
<dbReference type="PANTHER" id="PTHR10218:SF360">
    <property type="entry name" value="GUANINE NUCLEOTIDE-BINDING PROTEIN SUBUNIT ALPHA HOMOLOG"/>
    <property type="match status" value="1"/>
</dbReference>
<feature type="binding site" evidence="3">
    <location>
        <begin position="140"/>
        <end position="141"/>
    </location>
    <ligand>
        <name>GTP</name>
        <dbReference type="ChEBI" id="CHEBI:37565"/>
    </ligand>
</feature>
<accession>A0A9W8J8W7</accession>
<dbReference type="GO" id="GO:0005737">
    <property type="term" value="C:cytoplasm"/>
    <property type="evidence" value="ECO:0007669"/>
    <property type="project" value="TreeGrafter"/>
</dbReference>
<gene>
    <name evidence="4" type="ORF">H1R20_g10734</name>
</gene>
<dbReference type="GO" id="GO:0007188">
    <property type="term" value="P:adenylate cyclase-modulating G protein-coupled receptor signaling pathway"/>
    <property type="evidence" value="ECO:0007669"/>
    <property type="project" value="TreeGrafter"/>
</dbReference>
<dbReference type="Gene3D" id="1.10.400.10">
    <property type="entry name" value="GI Alpha 1, domain 2-like"/>
    <property type="match status" value="1"/>
</dbReference>
<keyword evidence="2 3" id="KW-0342">GTP-binding</keyword>
<dbReference type="GO" id="GO:0001664">
    <property type="term" value="F:G protein-coupled receptor binding"/>
    <property type="evidence" value="ECO:0007669"/>
    <property type="project" value="TreeGrafter"/>
</dbReference>
<feature type="non-terminal residue" evidence="4">
    <location>
        <position position="225"/>
    </location>
</feature>
<dbReference type="AlphaFoldDB" id="A0A9W8J8W7"/>
<protein>
    <submittedName>
        <fullName evidence="4">Uncharacterized protein</fullName>
    </submittedName>
</protein>
<evidence type="ECO:0000313" key="5">
    <source>
        <dbReference type="Proteomes" id="UP001140091"/>
    </source>
</evidence>
<organism evidence="4 5">
    <name type="scientific">Candolleomyces eurysporus</name>
    <dbReference type="NCBI Taxonomy" id="2828524"/>
    <lineage>
        <taxon>Eukaryota</taxon>
        <taxon>Fungi</taxon>
        <taxon>Dikarya</taxon>
        <taxon>Basidiomycota</taxon>
        <taxon>Agaricomycotina</taxon>
        <taxon>Agaricomycetes</taxon>
        <taxon>Agaricomycetidae</taxon>
        <taxon>Agaricales</taxon>
        <taxon>Agaricineae</taxon>
        <taxon>Psathyrellaceae</taxon>
        <taxon>Candolleomyces</taxon>
    </lineage>
</organism>
<evidence type="ECO:0000256" key="2">
    <source>
        <dbReference type="ARBA" id="ARBA00023134"/>
    </source>
</evidence>
<evidence type="ECO:0000256" key="3">
    <source>
        <dbReference type="PIRSR" id="PIRSR601019-1"/>
    </source>
</evidence>
<dbReference type="InterPro" id="IPR011025">
    <property type="entry name" value="GproteinA_insert"/>
</dbReference>
<sequence length="225" mass="26027">MASILTTSSEDLRMHHGREEWNAELAKWRCAIQLKLVKSVMVILDALEAEGRGERLTAIEKLRQIVLLRLAPLKRVEQNLHAWINSSAEEIIHATGGAQWQKEGEDATMVIAMCREDIKTVWMDEKVQLLLRMGKIHLEDSAKFLFEAVDRITSRDYTPSDEDIAHIRSRPVVQECRIKFQRSFDSTGSVSETEWYLYDIATRRMSKNAWIPYFEGLRAIMFFVG</sequence>
<keyword evidence="5" id="KW-1185">Reference proteome</keyword>